<evidence type="ECO:0000259" key="1">
    <source>
        <dbReference type="Pfam" id="PF13490"/>
    </source>
</evidence>
<dbReference type="AlphaFoldDB" id="A0A4U0YTB3"/>
<dbReference type="InterPro" id="IPR027383">
    <property type="entry name" value="Znf_put"/>
</dbReference>
<accession>A0A4U0YTB3</accession>
<dbReference type="Proteomes" id="UP000306340">
    <property type="component" value="Unassembled WGS sequence"/>
</dbReference>
<evidence type="ECO:0000313" key="2">
    <source>
        <dbReference type="EMBL" id="TKA93899.1"/>
    </source>
</evidence>
<evidence type="ECO:0000313" key="3">
    <source>
        <dbReference type="Proteomes" id="UP000306340"/>
    </source>
</evidence>
<protein>
    <submittedName>
        <fullName evidence="2">Anti-sigma factor</fullName>
    </submittedName>
</protein>
<comment type="caution">
    <text evidence="2">The sequence shown here is derived from an EMBL/GenBank/DDBJ whole genome shotgun (WGS) entry which is preliminary data.</text>
</comment>
<organism evidence="2 3">
    <name type="scientific">Cereibacter changlensis</name>
    <dbReference type="NCBI Taxonomy" id="402884"/>
    <lineage>
        <taxon>Bacteria</taxon>
        <taxon>Pseudomonadati</taxon>
        <taxon>Pseudomonadota</taxon>
        <taxon>Alphaproteobacteria</taxon>
        <taxon>Rhodobacterales</taxon>
        <taxon>Paracoccaceae</taxon>
        <taxon>Cereibacter</taxon>
    </lineage>
</organism>
<proteinExistence type="predicted"/>
<feature type="domain" description="Putative zinc-finger" evidence="1">
    <location>
        <begin position="11"/>
        <end position="32"/>
    </location>
</feature>
<gene>
    <name evidence="2" type="ORF">FAZ78_25365</name>
</gene>
<dbReference type="EMBL" id="SWAU01000580">
    <property type="protein sequence ID" value="TKA93899.1"/>
    <property type="molecule type" value="Genomic_DNA"/>
</dbReference>
<reference evidence="2 3" key="1">
    <citation type="submission" date="2019-04" db="EMBL/GenBank/DDBJ databases">
        <title>Crypto-aerobic microbial life in anoxic (sulfidic) marine sediments.</title>
        <authorList>
            <person name="Bhattacharya S."/>
            <person name="Roy C."/>
            <person name="Mondal N."/>
            <person name="Sarkar J."/>
            <person name="Mandal S."/>
            <person name="Rameez M.J."/>
            <person name="Ghosh W."/>
        </authorList>
    </citation>
    <scope>NUCLEOTIDE SEQUENCE [LARGE SCALE GENOMIC DNA]</scope>
    <source>
        <strain evidence="2 3">SBBC</strain>
    </source>
</reference>
<feature type="non-terminal residue" evidence="2">
    <location>
        <position position="39"/>
    </location>
</feature>
<sequence length="39" mass="4115">MTEAEISNETLMALADGELEPAEAARVRAAVAAESARLR</sequence>
<dbReference type="Pfam" id="PF13490">
    <property type="entry name" value="zf-HC2"/>
    <property type="match status" value="1"/>
</dbReference>
<name>A0A4U0YTB3_9RHOB</name>